<sequence>MRIDDTADQHDDLDTDSLFGSPPPSPGRGRSPSPVPLALPSGQDQDMSQNVGTLALPGSHLCSELPPALPPAPPLAALPRPRPVTQVRRSSQDKSTTHAAKSRPATASSRLVAGVRPADLALQRQTRGQSASNPIVVEDESEQPMIGRRPLANRFPTQVTSVKPPSYEEIIQALVKQKNLVPVLHALLRVVTGSAQLSQYPPPLTGATTPAQGSTSQNYPYYPQSFTYPYGYYYPPLPSPGPSVSPHPPTNAGISRPPKRRRLSSVPAGASDWDVPYPFAEGQGPPNYRTNWEKERGKQLIEDLINLVKSAARKAAAKKVVDGVKKDETEQEERGS</sequence>
<name>A0ACC1RSW5_9APHY</name>
<evidence type="ECO:0000313" key="1">
    <source>
        <dbReference type="EMBL" id="KAJ3523925.1"/>
    </source>
</evidence>
<gene>
    <name evidence="1" type="ORF">NM688_g8644</name>
</gene>
<accession>A0ACC1RSW5</accession>
<organism evidence="1 2">
    <name type="scientific">Phlebia brevispora</name>
    <dbReference type="NCBI Taxonomy" id="194682"/>
    <lineage>
        <taxon>Eukaryota</taxon>
        <taxon>Fungi</taxon>
        <taxon>Dikarya</taxon>
        <taxon>Basidiomycota</taxon>
        <taxon>Agaricomycotina</taxon>
        <taxon>Agaricomycetes</taxon>
        <taxon>Polyporales</taxon>
        <taxon>Meruliaceae</taxon>
        <taxon>Phlebia</taxon>
    </lineage>
</organism>
<dbReference type="Proteomes" id="UP001148662">
    <property type="component" value="Unassembled WGS sequence"/>
</dbReference>
<evidence type="ECO:0000313" key="2">
    <source>
        <dbReference type="Proteomes" id="UP001148662"/>
    </source>
</evidence>
<keyword evidence="2" id="KW-1185">Reference proteome</keyword>
<dbReference type="EMBL" id="JANHOG010002388">
    <property type="protein sequence ID" value="KAJ3523925.1"/>
    <property type="molecule type" value="Genomic_DNA"/>
</dbReference>
<comment type="caution">
    <text evidence="1">The sequence shown here is derived from an EMBL/GenBank/DDBJ whole genome shotgun (WGS) entry which is preliminary data.</text>
</comment>
<reference evidence="1" key="1">
    <citation type="submission" date="2022-07" db="EMBL/GenBank/DDBJ databases">
        <title>Genome Sequence of Phlebia brevispora.</title>
        <authorList>
            <person name="Buettner E."/>
        </authorList>
    </citation>
    <scope>NUCLEOTIDE SEQUENCE</scope>
    <source>
        <strain evidence="1">MPL23</strain>
    </source>
</reference>
<proteinExistence type="predicted"/>
<protein>
    <submittedName>
        <fullName evidence="1">Uncharacterized protein</fullName>
    </submittedName>
</protein>